<name>A0A168NIN8_MUCCL</name>
<sequence>MEAIISTIQYHPDRFDKLAAIPHPRYHNKAYERLLMKLNSTLQRVVIKLNGSGNREMLPLFDSLATFKCLTSIGLQGLLDRLALLEIILGGCSLLQEVAVNIQFLENIRTKDDMTTWLAANINIAHNKGIKSLTITDDYRADLLELFVYKYPNMKSIVIKAEKTMSDLRENIKRTFTAVKQIPSRKVKLVVNENELLHALKQLLPLDLQFTLKEEDEVCFCIEINSP</sequence>
<evidence type="ECO:0000313" key="1">
    <source>
        <dbReference type="EMBL" id="OAD06321.1"/>
    </source>
</evidence>
<dbReference type="EMBL" id="AMYB01000002">
    <property type="protein sequence ID" value="OAD06321.1"/>
    <property type="molecule type" value="Genomic_DNA"/>
</dbReference>
<proteinExistence type="predicted"/>
<comment type="caution">
    <text evidence="1">The sequence shown here is derived from an EMBL/GenBank/DDBJ whole genome shotgun (WGS) entry which is preliminary data.</text>
</comment>
<dbReference type="Proteomes" id="UP000077051">
    <property type="component" value="Unassembled WGS sequence"/>
</dbReference>
<dbReference type="VEuPathDB" id="FungiDB:MUCCIDRAFT_106892"/>
<dbReference type="AlphaFoldDB" id="A0A168NIN8"/>
<dbReference type="OrthoDB" id="10532517at2759"/>
<keyword evidence="2" id="KW-1185">Reference proteome</keyword>
<accession>A0A168NIN8</accession>
<organism evidence="1 2">
    <name type="scientific">Mucor lusitanicus CBS 277.49</name>
    <dbReference type="NCBI Taxonomy" id="747725"/>
    <lineage>
        <taxon>Eukaryota</taxon>
        <taxon>Fungi</taxon>
        <taxon>Fungi incertae sedis</taxon>
        <taxon>Mucoromycota</taxon>
        <taxon>Mucoromycotina</taxon>
        <taxon>Mucoromycetes</taxon>
        <taxon>Mucorales</taxon>
        <taxon>Mucorineae</taxon>
        <taxon>Mucoraceae</taxon>
        <taxon>Mucor</taxon>
    </lineage>
</organism>
<evidence type="ECO:0000313" key="2">
    <source>
        <dbReference type="Proteomes" id="UP000077051"/>
    </source>
</evidence>
<gene>
    <name evidence="1" type="ORF">MUCCIDRAFT_106892</name>
</gene>
<reference evidence="1 2" key="1">
    <citation type="submission" date="2015-06" db="EMBL/GenBank/DDBJ databases">
        <title>Expansion of signal transduction pathways in fungi by whole-genome duplication.</title>
        <authorList>
            <consortium name="DOE Joint Genome Institute"/>
            <person name="Corrochano L.M."/>
            <person name="Kuo A."/>
            <person name="Marcet-Houben M."/>
            <person name="Polaino S."/>
            <person name="Salamov A."/>
            <person name="Villalobos J.M."/>
            <person name="Alvarez M.I."/>
            <person name="Avalos J."/>
            <person name="Benito E.P."/>
            <person name="Benoit I."/>
            <person name="Burger G."/>
            <person name="Camino L.P."/>
            <person name="Canovas D."/>
            <person name="Cerda-Olmedo E."/>
            <person name="Cheng J.-F."/>
            <person name="Dominguez A."/>
            <person name="Elias M."/>
            <person name="Eslava A.P."/>
            <person name="Glaser F."/>
            <person name="Grimwood J."/>
            <person name="Gutierrez G."/>
            <person name="Heitman J."/>
            <person name="Henrissat B."/>
            <person name="Iturriaga E.A."/>
            <person name="Lang B.F."/>
            <person name="Lavin J.L."/>
            <person name="Lee S."/>
            <person name="Li W."/>
            <person name="Lindquist E."/>
            <person name="Lopez-Garcia S."/>
            <person name="Luque E.M."/>
            <person name="Marcos A.T."/>
            <person name="Martin J."/>
            <person name="Mccluskey K."/>
            <person name="Medina H.R."/>
            <person name="Miralles-Duran A."/>
            <person name="Miyazaki A."/>
            <person name="Munoz-Torres E."/>
            <person name="Oguiza J.A."/>
            <person name="Ohm R."/>
            <person name="Olmedo M."/>
            <person name="Orejas M."/>
            <person name="Ortiz-Castellanos L."/>
            <person name="Pisabarro A.G."/>
            <person name="Rodriguez-Romero J."/>
            <person name="Ruiz-Herrera J."/>
            <person name="Ruiz-Vazquez R."/>
            <person name="Sanz C."/>
            <person name="Schackwitz W."/>
            <person name="Schmutz J."/>
            <person name="Shahriari M."/>
            <person name="Shelest E."/>
            <person name="Silva-Franco F."/>
            <person name="Soanes D."/>
            <person name="Syed K."/>
            <person name="Tagua V.G."/>
            <person name="Talbot N.J."/>
            <person name="Thon M."/>
            <person name="De Vries R.P."/>
            <person name="Wiebenga A."/>
            <person name="Yadav J.S."/>
            <person name="Braun E.L."/>
            <person name="Baker S."/>
            <person name="Garre V."/>
            <person name="Horwitz B."/>
            <person name="Torres-Martinez S."/>
            <person name="Idnurm A."/>
            <person name="Herrera-Estrella A."/>
            <person name="Gabaldon T."/>
            <person name="Grigoriev I.V."/>
        </authorList>
    </citation>
    <scope>NUCLEOTIDE SEQUENCE [LARGE SCALE GENOMIC DNA]</scope>
    <source>
        <strain evidence="1 2">CBS 277.49</strain>
    </source>
</reference>
<protein>
    <submittedName>
        <fullName evidence="1">Uncharacterized protein</fullName>
    </submittedName>
</protein>